<dbReference type="PANTHER" id="PTHR33993">
    <property type="entry name" value="GLYOXALASE-RELATED"/>
    <property type="match status" value="1"/>
</dbReference>
<comment type="caution">
    <text evidence="1">The sequence shown here is derived from an EMBL/GenBank/DDBJ whole genome shotgun (WGS) entry which is preliminary data.</text>
</comment>
<sequence>MPLPISSASWRGLAVALTCFVLVACAPAMRQDKQSGSIAWFDLATDAPGAAERFYGDLFGWRFANGLVEDTRVISSGNEFIGGLVAVPGNETRVKSSWEPILSVDDTMTALQTAKGNGGRLTAQPVQTGNGTYAAIEDSRRASLTLYDGTDGVPLGGAAKFNTWIWADLFTDNTASAKHFYKALAGLDTWREISGSESFTVFTRNGQPRGGLVYAPPSQVEPNWLPYVLVADIDATIARARDLGGSVLAREAGTAILLDPMGAAIGVTTREGGAQ</sequence>
<dbReference type="Gene3D" id="3.10.180.10">
    <property type="entry name" value="2,3-Dihydroxybiphenyl 1,2-Dioxygenase, domain 1"/>
    <property type="match status" value="2"/>
</dbReference>
<keyword evidence="2" id="KW-1185">Reference proteome</keyword>
<dbReference type="PANTHER" id="PTHR33993:SF14">
    <property type="entry name" value="GB|AAF24581.1"/>
    <property type="match status" value="1"/>
</dbReference>
<dbReference type="SUPFAM" id="SSF54593">
    <property type="entry name" value="Glyoxalase/Bleomycin resistance protein/Dihydroxybiphenyl dioxygenase"/>
    <property type="match status" value="2"/>
</dbReference>
<dbReference type="EMBL" id="JASNJE010000049">
    <property type="protein sequence ID" value="MDK3075748.1"/>
    <property type="molecule type" value="Genomic_DNA"/>
</dbReference>
<dbReference type="RefSeq" id="WP_284487668.1">
    <property type="nucleotide sequence ID" value="NZ_JASNJE010000049.1"/>
</dbReference>
<evidence type="ECO:0000313" key="1">
    <source>
        <dbReference type="EMBL" id="MDK3075748.1"/>
    </source>
</evidence>
<dbReference type="InterPro" id="IPR029068">
    <property type="entry name" value="Glyas_Bleomycin-R_OHBP_Dase"/>
</dbReference>
<organism evidence="1 2">
    <name type="scientific">Sedimentitalea xiamensis</name>
    <dbReference type="NCBI Taxonomy" id="3050037"/>
    <lineage>
        <taxon>Bacteria</taxon>
        <taxon>Pseudomonadati</taxon>
        <taxon>Pseudomonadota</taxon>
        <taxon>Alphaproteobacteria</taxon>
        <taxon>Rhodobacterales</taxon>
        <taxon>Paracoccaceae</taxon>
        <taxon>Sedimentitalea</taxon>
    </lineage>
</organism>
<name>A0ABT7FL10_9RHOB</name>
<reference evidence="1 2" key="1">
    <citation type="submission" date="2023-05" db="EMBL/GenBank/DDBJ databases">
        <title>Sedimentitalea sp. nov. JM2-8.</title>
        <authorList>
            <person name="Huang J."/>
        </authorList>
    </citation>
    <scope>NUCLEOTIDE SEQUENCE [LARGE SCALE GENOMIC DNA]</scope>
    <source>
        <strain evidence="1 2">JM2-8</strain>
    </source>
</reference>
<proteinExistence type="predicted"/>
<dbReference type="CDD" id="cd07247">
    <property type="entry name" value="SgaA_N_like"/>
    <property type="match status" value="1"/>
</dbReference>
<dbReference type="Proteomes" id="UP001227126">
    <property type="component" value="Unassembled WGS sequence"/>
</dbReference>
<evidence type="ECO:0000313" key="2">
    <source>
        <dbReference type="Proteomes" id="UP001227126"/>
    </source>
</evidence>
<dbReference type="InterPro" id="IPR052164">
    <property type="entry name" value="Anthracycline_SecMetBiosynth"/>
</dbReference>
<accession>A0ABT7FL10</accession>
<gene>
    <name evidence="1" type="ORF">QO034_22070</name>
</gene>
<protein>
    <submittedName>
        <fullName evidence="1">VOC family protein</fullName>
    </submittedName>
</protein>